<organism evidence="1 2">
    <name type="scientific">Chloroflexus aggregans</name>
    <dbReference type="NCBI Taxonomy" id="152260"/>
    <lineage>
        <taxon>Bacteria</taxon>
        <taxon>Bacillati</taxon>
        <taxon>Chloroflexota</taxon>
        <taxon>Chloroflexia</taxon>
        <taxon>Chloroflexales</taxon>
        <taxon>Chloroflexineae</taxon>
        <taxon>Chloroflexaceae</taxon>
        <taxon>Chloroflexus</taxon>
    </lineage>
</organism>
<evidence type="ECO:0000313" key="1">
    <source>
        <dbReference type="EMBL" id="PMP83095.1"/>
    </source>
</evidence>
<comment type="caution">
    <text evidence="1">The sequence shown here is derived from an EMBL/GenBank/DDBJ whole genome shotgun (WGS) entry which is preliminary data.</text>
</comment>
<protein>
    <submittedName>
        <fullName evidence="1">Osmotically inducible protein OsmC</fullName>
    </submittedName>
</protein>
<accession>A0A2J6X7R1</accession>
<gene>
    <name evidence="1" type="ORF">C0184_05820</name>
</gene>
<dbReference type="Proteomes" id="UP000243376">
    <property type="component" value="Unassembled WGS sequence"/>
</dbReference>
<dbReference type="AlphaFoldDB" id="A0A2J6X7R1"/>
<feature type="non-terminal residue" evidence="1">
    <location>
        <position position="44"/>
    </location>
</feature>
<sequence length="44" mass="4732">MAPIWSLREFLGRKRQALAAFRAQLVAQPPTPVTLRAAVTVAAG</sequence>
<dbReference type="EMBL" id="PNIQ01000383">
    <property type="protein sequence ID" value="PMP83095.1"/>
    <property type="molecule type" value="Genomic_DNA"/>
</dbReference>
<reference evidence="1 2" key="1">
    <citation type="submission" date="2018-01" db="EMBL/GenBank/DDBJ databases">
        <title>Metagenomic assembled genomes from two thermal pools in the Uzon Caldera, Kamchatka, Russia.</title>
        <authorList>
            <person name="Wilkins L."/>
            <person name="Ettinger C."/>
        </authorList>
    </citation>
    <scope>NUCLEOTIDE SEQUENCE [LARGE SCALE GENOMIC DNA]</scope>
    <source>
        <strain evidence="1">ZAV-02</strain>
    </source>
</reference>
<name>A0A2J6X7R1_9CHLR</name>
<proteinExistence type="predicted"/>
<evidence type="ECO:0000313" key="2">
    <source>
        <dbReference type="Proteomes" id="UP000243376"/>
    </source>
</evidence>